<protein>
    <submittedName>
        <fullName evidence="2">Uncharacterized protein</fullName>
    </submittedName>
</protein>
<sequence length="80" mass="8963">MLQYFSFDPKSGSKEKGTAQIKPVQKSTPQSSLSTTTKRTQQQQPIIEPDLSAIMANYGILKFRIKKIRSNTYSGVPDLN</sequence>
<gene>
    <name evidence="2" type="ORF">BpHYR1_032221</name>
</gene>
<evidence type="ECO:0000313" key="2">
    <source>
        <dbReference type="EMBL" id="RNA13461.1"/>
    </source>
</evidence>
<reference evidence="2 3" key="1">
    <citation type="journal article" date="2018" name="Sci. Rep.">
        <title>Genomic signatures of local adaptation to the degree of environmental predictability in rotifers.</title>
        <authorList>
            <person name="Franch-Gras L."/>
            <person name="Hahn C."/>
            <person name="Garcia-Roger E.M."/>
            <person name="Carmona M.J."/>
            <person name="Serra M."/>
            <person name="Gomez A."/>
        </authorList>
    </citation>
    <scope>NUCLEOTIDE SEQUENCE [LARGE SCALE GENOMIC DNA]</scope>
    <source>
        <strain evidence="2">HYR1</strain>
    </source>
</reference>
<evidence type="ECO:0000256" key="1">
    <source>
        <dbReference type="SAM" id="MobiDB-lite"/>
    </source>
</evidence>
<dbReference type="AlphaFoldDB" id="A0A3M7QQU7"/>
<feature type="compositionally biased region" description="Polar residues" evidence="1">
    <location>
        <begin position="25"/>
        <end position="45"/>
    </location>
</feature>
<keyword evidence="3" id="KW-1185">Reference proteome</keyword>
<proteinExistence type="predicted"/>
<feature type="region of interest" description="Disordered" evidence="1">
    <location>
        <begin position="1"/>
        <end position="45"/>
    </location>
</feature>
<accession>A0A3M7QQU7</accession>
<comment type="caution">
    <text evidence="2">The sequence shown here is derived from an EMBL/GenBank/DDBJ whole genome shotgun (WGS) entry which is preliminary data.</text>
</comment>
<organism evidence="2 3">
    <name type="scientific">Brachionus plicatilis</name>
    <name type="common">Marine rotifer</name>
    <name type="synonym">Brachionus muelleri</name>
    <dbReference type="NCBI Taxonomy" id="10195"/>
    <lineage>
        <taxon>Eukaryota</taxon>
        <taxon>Metazoa</taxon>
        <taxon>Spiralia</taxon>
        <taxon>Gnathifera</taxon>
        <taxon>Rotifera</taxon>
        <taxon>Eurotatoria</taxon>
        <taxon>Monogononta</taxon>
        <taxon>Pseudotrocha</taxon>
        <taxon>Ploima</taxon>
        <taxon>Brachionidae</taxon>
        <taxon>Brachionus</taxon>
    </lineage>
</organism>
<name>A0A3M7QQU7_BRAPC</name>
<dbReference type="EMBL" id="REGN01005406">
    <property type="protein sequence ID" value="RNA13461.1"/>
    <property type="molecule type" value="Genomic_DNA"/>
</dbReference>
<dbReference type="Proteomes" id="UP000276133">
    <property type="component" value="Unassembled WGS sequence"/>
</dbReference>
<evidence type="ECO:0000313" key="3">
    <source>
        <dbReference type="Proteomes" id="UP000276133"/>
    </source>
</evidence>